<evidence type="ECO:0000313" key="3">
    <source>
        <dbReference type="EMBL" id="OAQ72978.1"/>
    </source>
</evidence>
<gene>
    <name evidence="3" type="ORF">VFPPC_15229</name>
</gene>
<accession>A0A179G647</accession>
<reference evidence="3 4" key="1">
    <citation type="journal article" date="2016" name="PLoS Pathog.">
        <title>Biosynthesis of antibiotic leucinostatins in bio-control fungus Purpureocillium lilacinum and their inhibition on phytophthora revealed by genome mining.</title>
        <authorList>
            <person name="Wang G."/>
            <person name="Liu Z."/>
            <person name="Lin R."/>
            <person name="Li E."/>
            <person name="Mao Z."/>
            <person name="Ling J."/>
            <person name="Yang Y."/>
            <person name="Yin W.B."/>
            <person name="Xie B."/>
        </authorList>
    </citation>
    <scope>NUCLEOTIDE SEQUENCE [LARGE SCALE GENOMIC DNA]</scope>
    <source>
        <strain evidence="3">170</strain>
    </source>
</reference>
<evidence type="ECO:0000313" key="4">
    <source>
        <dbReference type="Proteomes" id="UP000078397"/>
    </source>
</evidence>
<comment type="caution">
    <text evidence="3">The sequence shown here is derived from an EMBL/GenBank/DDBJ whole genome shotgun (WGS) entry which is preliminary data.</text>
</comment>
<dbReference type="GeneID" id="28856976"/>
<keyword evidence="4" id="KW-1185">Reference proteome</keyword>
<evidence type="ECO:0000256" key="2">
    <source>
        <dbReference type="SAM" id="SignalP"/>
    </source>
</evidence>
<dbReference type="RefSeq" id="XP_018149061.1">
    <property type="nucleotide sequence ID" value="XM_018292982.1"/>
</dbReference>
<dbReference type="Proteomes" id="UP000078397">
    <property type="component" value="Unassembled WGS sequence"/>
</dbReference>
<keyword evidence="2" id="KW-0732">Signal</keyword>
<proteinExistence type="predicted"/>
<feature type="signal peptide" evidence="2">
    <location>
        <begin position="1"/>
        <end position="17"/>
    </location>
</feature>
<protein>
    <submittedName>
        <fullName evidence="3">Uncharacterized protein</fullName>
    </submittedName>
</protein>
<organism evidence="3 4">
    <name type="scientific">Pochonia chlamydosporia 170</name>
    <dbReference type="NCBI Taxonomy" id="1380566"/>
    <lineage>
        <taxon>Eukaryota</taxon>
        <taxon>Fungi</taxon>
        <taxon>Dikarya</taxon>
        <taxon>Ascomycota</taxon>
        <taxon>Pezizomycotina</taxon>
        <taxon>Sordariomycetes</taxon>
        <taxon>Hypocreomycetidae</taxon>
        <taxon>Hypocreales</taxon>
        <taxon>Clavicipitaceae</taxon>
        <taxon>Pochonia</taxon>
    </lineage>
</organism>
<feature type="region of interest" description="Disordered" evidence="1">
    <location>
        <begin position="95"/>
        <end position="137"/>
    </location>
</feature>
<dbReference type="EMBL" id="LSBJ02000001">
    <property type="protein sequence ID" value="OAQ72978.1"/>
    <property type="molecule type" value="Genomic_DNA"/>
</dbReference>
<dbReference type="KEGG" id="pchm:VFPPC_15229"/>
<sequence length="152" mass="15780">MKYSTFFVFAVAGVGIAAPSPNFNLEPRQLPTTDVRPPGTDCKVSGKVGFTGALECEDGDENSPDNRKVGTLCKFGGRKGGVGGFACFDSNKATKATKPDNRPLGTACKVSGKSGSPDCDDGDKNSPDNRPSGTACRVSGFKDFSRGGECVD</sequence>
<feature type="chain" id="PRO_5008102366" evidence="2">
    <location>
        <begin position="18"/>
        <end position="152"/>
    </location>
</feature>
<dbReference type="AlphaFoldDB" id="A0A179G647"/>
<evidence type="ECO:0000256" key="1">
    <source>
        <dbReference type="SAM" id="MobiDB-lite"/>
    </source>
</evidence>
<name>A0A179G647_METCM</name>